<keyword evidence="2" id="KW-1185">Reference proteome</keyword>
<comment type="caution">
    <text evidence="1">The sequence shown here is derived from an EMBL/GenBank/DDBJ whole genome shotgun (WGS) entry which is preliminary data.</text>
</comment>
<reference evidence="1 2" key="1">
    <citation type="journal article" date="2011" name="Int. J. Syst. Evol. Microbiol.">
        <title>Allobacillus halotolerans gen. nov., sp. nov. isolated from shrimp paste.</title>
        <authorList>
            <person name="Sheu S.Y."/>
            <person name="Arun A.B."/>
            <person name="Jiang S.R."/>
            <person name="Young C.C."/>
            <person name="Chen W.M."/>
        </authorList>
    </citation>
    <scope>NUCLEOTIDE SEQUENCE [LARGE SCALE GENOMIC DNA]</scope>
    <source>
        <strain evidence="1 2">LMG 24826</strain>
    </source>
</reference>
<evidence type="ECO:0000313" key="1">
    <source>
        <dbReference type="EMBL" id="MBU6081672.1"/>
    </source>
</evidence>
<protein>
    <submittedName>
        <fullName evidence="1">YppG family protein</fullName>
    </submittedName>
</protein>
<dbReference type="Proteomes" id="UP000812672">
    <property type="component" value="Unassembled WGS sequence"/>
</dbReference>
<sequence>MGRDDDMRELERFPQDQFYHRPYWTEPSTKSSNKHSFKQSGWQRQAVQQVLADYFKDDEGEVDMEKVLHTVGHVVRTTREIRPMVKNMQDFVRKIKS</sequence>
<gene>
    <name evidence="1" type="ORF">KQ486_11665</name>
</gene>
<dbReference type="Pfam" id="PF14179">
    <property type="entry name" value="YppG"/>
    <property type="match status" value="1"/>
</dbReference>
<evidence type="ECO:0000313" key="2">
    <source>
        <dbReference type="Proteomes" id="UP000812672"/>
    </source>
</evidence>
<accession>A0ABS6GRB5</accession>
<dbReference type="EMBL" id="JAHLZF010000020">
    <property type="protein sequence ID" value="MBU6081672.1"/>
    <property type="molecule type" value="Genomic_DNA"/>
</dbReference>
<proteinExistence type="predicted"/>
<dbReference type="RefSeq" id="WP_216687720.1">
    <property type="nucleotide sequence ID" value="NZ_CAUPKR010000013.1"/>
</dbReference>
<dbReference type="InterPro" id="IPR025555">
    <property type="entry name" value="YppG"/>
</dbReference>
<organism evidence="1 2">
    <name type="scientific">Allobacillus halotolerans</name>
    <dbReference type="NCBI Taxonomy" id="570278"/>
    <lineage>
        <taxon>Bacteria</taxon>
        <taxon>Bacillati</taxon>
        <taxon>Bacillota</taxon>
        <taxon>Bacilli</taxon>
        <taxon>Bacillales</taxon>
        <taxon>Bacillaceae</taxon>
        <taxon>Allobacillus</taxon>
    </lineage>
</organism>
<name>A0ABS6GRB5_9BACI</name>